<organism evidence="8 9">
    <name type="scientific">Hermanssonia centrifuga</name>
    <dbReference type="NCBI Taxonomy" id="98765"/>
    <lineage>
        <taxon>Eukaryota</taxon>
        <taxon>Fungi</taxon>
        <taxon>Dikarya</taxon>
        <taxon>Basidiomycota</taxon>
        <taxon>Agaricomycotina</taxon>
        <taxon>Agaricomycetes</taxon>
        <taxon>Polyporales</taxon>
        <taxon>Meruliaceae</taxon>
        <taxon>Hermanssonia</taxon>
    </lineage>
</organism>
<evidence type="ECO:0000256" key="6">
    <source>
        <dbReference type="SAM" id="Phobius"/>
    </source>
</evidence>
<dbReference type="Proteomes" id="UP000309038">
    <property type="component" value="Unassembled WGS sequence"/>
</dbReference>
<dbReference type="GO" id="GO:0016020">
    <property type="term" value="C:membrane"/>
    <property type="evidence" value="ECO:0007669"/>
    <property type="project" value="UniProtKB-SubCell"/>
</dbReference>
<dbReference type="AlphaFoldDB" id="A0A4S4KNA9"/>
<keyword evidence="4 6" id="KW-1133">Transmembrane helix</keyword>
<evidence type="ECO:0000256" key="4">
    <source>
        <dbReference type="ARBA" id="ARBA00022989"/>
    </source>
</evidence>
<evidence type="ECO:0000256" key="5">
    <source>
        <dbReference type="ARBA" id="ARBA00023136"/>
    </source>
</evidence>
<keyword evidence="2" id="KW-0813">Transport</keyword>
<dbReference type="InterPro" id="IPR020846">
    <property type="entry name" value="MFS_dom"/>
</dbReference>
<dbReference type="PRINTS" id="PR01035">
    <property type="entry name" value="TCRTETA"/>
</dbReference>
<name>A0A4S4KNA9_9APHY</name>
<feature type="transmembrane region" description="Helical" evidence="6">
    <location>
        <begin position="148"/>
        <end position="170"/>
    </location>
</feature>
<evidence type="ECO:0000256" key="1">
    <source>
        <dbReference type="ARBA" id="ARBA00004141"/>
    </source>
</evidence>
<evidence type="ECO:0000256" key="2">
    <source>
        <dbReference type="ARBA" id="ARBA00022448"/>
    </source>
</evidence>
<dbReference type="Gene3D" id="1.20.1250.20">
    <property type="entry name" value="MFS general substrate transporter like domains"/>
    <property type="match status" value="1"/>
</dbReference>
<dbReference type="EMBL" id="SGPJ01000073">
    <property type="protein sequence ID" value="THG99630.1"/>
    <property type="molecule type" value="Genomic_DNA"/>
</dbReference>
<evidence type="ECO:0000259" key="7">
    <source>
        <dbReference type="PROSITE" id="PS50850"/>
    </source>
</evidence>
<dbReference type="Pfam" id="PF07690">
    <property type="entry name" value="MFS_1"/>
    <property type="match status" value="1"/>
</dbReference>
<dbReference type="PANTHER" id="PTHR23504:SF15">
    <property type="entry name" value="MAJOR FACILITATOR SUPERFAMILY (MFS) PROFILE DOMAIN-CONTAINING PROTEIN"/>
    <property type="match status" value="1"/>
</dbReference>
<evidence type="ECO:0000313" key="8">
    <source>
        <dbReference type="EMBL" id="THG99630.1"/>
    </source>
</evidence>
<gene>
    <name evidence="8" type="ORF">EW026_g2730</name>
</gene>
<dbReference type="SUPFAM" id="SSF103473">
    <property type="entry name" value="MFS general substrate transporter"/>
    <property type="match status" value="1"/>
</dbReference>
<protein>
    <recommendedName>
        <fullName evidence="7">Major facilitator superfamily (MFS) profile domain-containing protein</fullName>
    </recommendedName>
</protein>
<feature type="transmembrane region" description="Helical" evidence="6">
    <location>
        <begin position="73"/>
        <end position="94"/>
    </location>
</feature>
<dbReference type="GO" id="GO:0022857">
    <property type="term" value="F:transmembrane transporter activity"/>
    <property type="evidence" value="ECO:0007669"/>
    <property type="project" value="InterPro"/>
</dbReference>
<keyword evidence="3 6" id="KW-0812">Transmembrane</keyword>
<feature type="transmembrane region" description="Helical" evidence="6">
    <location>
        <begin position="15"/>
        <end position="36"/>
    </location>
</feature>
<keyword evidence="9" id="KW-1185">Reference proteome</keyword>
<evidence type="ECO:0000256" key="3">
    <source>
        <dbReference type="ARBA" id="ARBA00022692"/>
    </source>
</evidence>
<comment type="caution">
    <text evidence="8">The sequence shown here is derived from an EMBL/GenBank/DDBJ whole genome shotgun (WGS) entry which is preliminary data.</text>
</comment>
<dbReference type="InterPro" id="IPR036259">
    <property type="entry name" value="MFS_trans_sf"/>
</dbReference>
<comment type="subcellular location">
    <subcellularLocation>
        <location evidence="1">Membrane</location>
        <topology evidence="1">Multi-pass membrane protein</topology>
    </subcellularLocation>
</comment>
<accession>A0A4S4KNA9</accession>
<feature type="transmembrane region" description="Helical" evidence="6">
    <location>
        <begin position="106"/>
        <end position="128"/>
    </location>
</feature>
<evidence type="ECO:0000313" key="9">
    <source>
        <dbReference type="Proteomes" id="UP000309038"/>
    </source>
</evidence>
<dbReference type="PANTHER" id="PTHR23504">
    <property type="entry name" value="MAJOR FACILITATOR SUPERFAMILY DOMAIN-CONTAINING PROTEIN 10"/>
    <property type="match status" value="1"/>
</dbReference>
<proteinExistence type="predicted"/>
<dbReference type="InterPro" id="IPR001958">
    <property type="entry name" value="Tet-R_TetA/multi-R_MdtG-like"/>
</dbReference>
<dbReference type="InterPro" id="IPR011701">
    <property type="entry name" value="MFS"/>
</dbReference>
<dbReference type="PROSITE" id="PS50850">
    <property type="entry name" value="MFS"/>
    <property type="match status" value="1"/>
</dbReference>
<reference evidence="8 9" key="1">
    <citation type="submission" date="2019-02" db="EMBL/GenBank/DDBJ databases">
        <title>Genome sequencing of the rare red list fungi Phlebia centrifuga.</title>
        <authorList>
            <person name="Buettner E."/>
            <person name="Kellner H."/>
        </authorList>
    </citation>
    <scope>NUCLEOTIDE SEQUENCE [LARGE SCALE GENOMIC DNA]</scope>
    <source>
        <strain evidence="8 9">DSM 108282</strain>
    </source>
</reference>
<feature type="domain" description="Major facilitator superfamily (MFS) profile" evidence="7">
    <location>
        <begin position="1"/>
        <end position="177"/>
    </location>
</feature>
<keyword evidence="5 6" id="KW-0472">Membrane</keyword>
<sequence length="177" mass="19101">MMDHLHLTEDRSKTGLYSGMVESSFAIAQLFSIYHWARLSDKIGRKPVVLTGISGIALGTVMMGFSQSLAGVLFARSLAGFFSGNVAVVHSIIGEITDSTNQATAFPIYGLCWPLGAIIGPLLGGTFSNPAVKYPRLFNTQLFRTYPYLLPSLTAALVAALGAIFGYFYLEETLPII</sequence>
<feature type="transmembrane region" description="Helical" evidence="6">
    <location>
        <begin position="48"/>
        <end position="67"/>
    </location>
</feature>